<dbReference type="Pfam" id="PF04263">
    <property type="entry name" value="TPK_catalytic"/>
    <property type="match status" value="1"/>
</dbReference>
<sequence length="212" mass="22435">MRAVVFVNGDIADYGAVTRWLRDDDYRIAADGGARHMEVLGLSPDVIVGDMDSIDNVLLAALQDKGAALERHPAAKDATDLELAIARAVRDGAEEVLLIGALGGRLDQTLANLLILARHDEAVPLAVAEGDQLARVLRGPRLLTMTGPVGGYVSAVALSEEVTGITYRGLQYPLENATLRLGSTRGVSNTLASSPAQISIETGILLVIQQYP</sequence>
<dbReference type="PANTHER" id="PTHR41299">
    <property type="entry name" value="THIAMINE PYROPHOSPHOKINASE"/>
    <property type="match status" value="1"/>
</dbReference>
<dbReference type="PANTHER" id="PTHR41299:SF1">
    <property type="entry name" value="THIAMINE PYROPHOSPHOKINASE"/>
    <property type="match status" value="1"/>
</dbReference>
<evidence type="ECO:0000313" key="7">
    <source>
        <dbReference type="EMBL" id="MXY94102.1"/>
    </source>
</evidence>
<evidence type="ECO:0000256" key="3">
    <source>
        <dbReference type="ARBA" id="ARBA00022777"/>
    </source>
</evidence>
<accession>A0A6B0YWH3</accession>
<gene>
    <name evidence="7" type="ORF">F4Y42_11730</name>
</gene>
<dbReference type="InterPro" id="IPR007373">
    <property type="entry name" value="Thiamin_PyroPKinase_B1-bd"/>
</dbReference>
<dbReference type="InterPro" id="IPR036759">
    <property type="entry name" value="TPK_catalytic_sf"/>
</dbReference>
<dbReference type="Gene3D" id="3.40.50.10240">
    <property type="entry name" value="Thiamin pyrophosphokinase, catalytic domain"/>
    <property type="match status" value="1"/>
</dbReference>
<protein>
    <recommendedName>
        <fullName evidence="5">Thiamine diphosphokinase</fullName>
        <ecNumber evidence="5">2.7.6.2</ecNumber>
    </recommendedName>
</protein>
<evidence type="ECO:0000256" key="2">
    <source>
        <dbReference type="ARBA" id="ARBA00022741"/>
    </source>
</evidence>
<dbReference type="GO" id="GO:0030975">
    <property type="term" value="F:thiamine binding"/>
    <property type="evidence" value="ECO:0007669"/>
    <property type="project" value="InterPro"/>
</dbReference>
<dbReference type="SUPFAM" id="SSF63862">
    <property type="entry name" value="Thiamin pyrophosphokinase, substrate-binding domain"/>
    <property type="match status" value="1"/>
</dbReference>
<name>A0A6B0YWH3_9CHLR</name>
<comment type="caution">
    <text evidence="7">The sequence shown here is derived from an EMBL/GenBank/DDBJ whole genome shotgun (WGS) entry which is preliminary data.</text>
</comment>
<dbReference type="NCBIfam" id="TIGR01378">
    <property type="entry name" value="thi_PPkinase"/>
    <property type="match status" value="1"/>
</dbReference>
<evidence type="ECO:0000256" key="4">
    <source>
        <dbReference type="ARBA" id="ARBA00022840"/>
    </source>
</evidence>
<dbReference type="SMART" id="SM00983">
    <property type="entry name" value="TPK_B1_binding"/>
    <property type="match status" value="1"/>
</dbReference>
<dbReference type="GO" id="GO:0009229">
    <property type="term" value="P:thiamine diphosphate biosynthetic process"/>
    <property type="evidence" value="ECO:0007669"/>
    <property type="project" value="InterPro"/>
</dbReference>
<dbReference type="InterPro" id="IPR006282">
    <property type="entry name" value="Thi_PPkinase"/>
</dbReference>
<dbReference type="GO" id="GO:0016301">
    <property type="term" value="F:kinase activity"/>
    <property type="evidence" value="ECO:0007669"/>
    <property type="project" value="UniProtKB-KW"/>
</dbReference>
<dbReference type="InterPro" id="IPR007371">
    <property type="entry name" value="TPK_catalytic"/>
</dbReference>
<dbReference type="GO" id="GO:0006772">
    <property type="term" value="P:thiamine metabolic process"/>
    <property type="evidence" value="ECO:0007669"/>
    <property type="project" value="UniProtKB-UniRule"/>
</dbReference>
<keyword evidence="2" id="KW-0547">Nucleotide-binding</keyword>
<dbReference type="EC" id="2.7.6.2" evidence="5"/>
<dbReference type="GO" id="GO:0005524">
    <property type="term" value="F:ATP binding"/>
    <property type="evidence" value="ECO:0007669"/>
    <property type="project" value="UniProtKB-KW"/>
</dbReference>
<organism evidence="7">
    <name type="scientific">Caldilineaceae bacterium SB0664_bin_27</name>
    <dbReference type="NCBI Taxonomy" id="2605260"/>
    <lineage>
        <taxon>Bacteria</taxon>
        <taxon>Bacillati</taxon>
        <taxon>Chloroflexota</taxon>
        <taxon>Caldilineae</taxon>
        <taxon>Caldilineales</taxon>
        <taxon>Caldilineaceae</taxon>
    </lineage>
</organism>
<keyword evidence="1 7" id="KW-0808">Transferase</keyword>
<dbReference type="InterPro" id="IPR053149">
    <property type="entry name" value="TPK"/>
</dbReference>
<keyword evidence="4" id="KW-0067">ATP-binding</keyword>
<feature type="domain" description="Thiamin pyrophosphokinase thiamin-binding" evidence="6">
    <location>
        <begin position="139"/>
        <end position="206"/>
    </location>
</feature>
<dbReference type="InterPro" id="IPR036371">
    <property type="entry name" value="TPK_B1-bd_sf"/>
</dbReference>
<dbReference type="AlphaFoldDB" id="A0A6B0YWH3"/>
<dbReference type="CDD" id="cd07995">
    <property type="entry name" value="TPK"/>
    <property type="match status" value="1"/>
</dbReference>
<evidence type="ECO:0000256" key="1">
    <source>
        <dbReference type="ARBA" id="ARBA00022679"/>
    </source>
</evidence>
<evidence type="ECO:0000256" key="5">
    <source>
        <dbReference type="NCBIfam" id="TIGR01378"/>
    </source>
</evidence>
<dbReference type="SUPFAM" id="SSF63999">
    <property type="entry name" value="Thiamin pyrophosphokinase, catalytic domain"/>
    <property type="match status" value="1"/>
</dbReference>
<keyword evidence="3 7" id="KW-0418">Kinase</keyword>
<reference evidence="7" key="1">
    <citation type="submission" date="2019-09" db="EMBL/GenBank/DDBJ databases">
        <title>Characterisation of the sponge microbiome using genome-centric metagenomics.</title>
        <authorList>
            <person name="Engelberts J.P."/>
            <person name="Robbins S.J."/>
            <person name="De Goeij J.M."/>
            <person name="Aranda M."/>
            <person name="Bell S.C."/>
            <person name="Webster N.S."/>
        </authorList>
    </citation>
    <scope>NUCLEOTIDE SEQUENCE</scope>
    <source>
        <strain evidence="7">SB0664_bin_27</strain>
    </source>
</reference>
<dbReference type="GO" id="GO:0004788">
    <property type="term" value="F:thiamine diphosphokinase activity"/>
    <property type="evidence" value="ECO:0007669"/>
    <property type="project" value="UniProtKB-UniRule"/>
</dbReference>
<dbReference type="Pfam" id="PF04265">
    <property type="entry name" value="TPK_B1_binding"/>
    <property type="match status" value="1"/>
</dbReference>
<evidence type="ECO:0000259" key="6">
    <source>
        <dbReference type="SMART" id="SM00983"/>
    </source>
</evidence>
<proteinExistence type="predicted"/>
<dbReference type="EMBL" id="VXRG01000099">
    <property type="protein sequence ID" value="MXY94102.1"/>
    <property type="molecule type" value="Genomic_DNA"/>
</dbReference>